<evidence type="ECO:0000256" key="21">
    <source>
        <dbReference type="ARBA" id="ARBA00022943"/>
    </source>
</evidence>
<dbReference type="Pfam" id="PF00069">
    <property type="entry name" value="Pkinase"/>
    <property type="match status" value="1"/>
</dbReference>
<dbReference type="GO" id="GO:0048598">
    <property type="term" value="P:embryonic morphogenesis"/>
    <property type="evidence" value="ECO:0007669"/>
    <property type="project" value="TreeGrafter"/>
</dbReference>
<evidence type="ECO:0000313" key="39">
    <source>
        <dbReference type="Proteomes" id="UP001331761"/>
    </source>
</evidence>
<dbReference type="PROSITE" id="PS50011">
    <property type="entry name" value="PROTEIN_KINASE_DOM"/>
    <property type="match status" value="1"/>
</dbReference>
<dbReference type="GO" id="GO:0005776">
    <property type="term" value="C:autophagosome"/>
    <property type="evidence" value="ECO:0007669"/>
    <property type="project" value="UniProtKB-SubCell"/>
</dbReference>
<dbReference type="InterPro" id="IPR050839">
    <property type="entry name" value="Rho-assoc_Ser/Thr_Kinase"/>
</dbReference>
<dbReference type="GO" id="GO:0008270">
    <property type="term" value="F:zinc ion binding"/>
    <property type="evidence" value="ECO:0007669"/>
    <property type="project" value="UniProtKB-KW"/>
</dbReference>
<dbReference type="SUPFAM" id="SSF50978">
    <property type="entry name" value="WD40 repeat-like"/>
    <property type="match status" value="1"/>
</dbReference>
<dbReference type="InterPro" id="IPR017441">
    <property type="entry name" value="Protein_kinase_ATP_BS"/>
</dbReference>
<dbReference type="Pfam" id="PF00400">
    <property type="entry name" value="WD40"/>
    <property type="match status" value="1"/>
</dbReference>
<dbReference type="PROSITE" id="PS00108">
    <property type="entry name" value="PROTEIN_KINASE_ST"/>
    <property type="match status" value="1"/>
</dbReference>
<dbReference type="GO" id="GO:0048477">
    <property type="term" value="P:oogenesis"/>
    <property type="evidence" value="ECO:0007669"/>
    <property type="project" value="UniProtKB-KW"/>
</dbReference>
<evidence type="ECO:0000256" key="16">
    <source>
        <dbReference type="ARBA" id="ARBA00022777"/>
    </source>
</evidence>
<sequence length="1569" mass="180186">MSPRLTRLLFKQRKLVTNDLNLQATTEYSTLGVGGLWTRTNHRLQPHTDHEMVKAMTQPGAYDYAPSSSLASCTGIVARAHDRRDVAAMSARIQKMERALDLTKYIQQVEKLLAQPIKIPGSTLVHHQTRGPSSSRRPSIFSAKGIYPTEEIRKHKLSKLFNFQHVKEREWLQEILLEESDSDDDEHGGVGSGRAFARPALPLKYRKPPGRIWDAITALLIDCKIPSLMRIKSIDSFITRYQQVIEQVSQHRLKGSDFRLLKVIGRGAFGEVQLVRHTQTNCVYAMKLLNKDDMIKRSDSAFFWEERDIMAHANSDWIVRLHYAFQDQRYLYMVMEYMPGGDLVNLMTTYDVPEKWTRFYAAELVEALAALHSMGYIHRDVKPDNMLISRSGHIKLADFGTCVKMNKNGVIKCSTAVGTPDYIAPEILQNQGKEAEFGTEVDWWAVGVFIYEMLIGETPFFAEALVSTYSNIMDHKNSLRFPDEPAISVHAKDLIRKFLSSADVRLGKSVDTIRAHPFFKNDEWTFETLRNATPPVIPELKGDDDTTHFEDIEAKPMNESFQLPKTFIGNQLPFIGFTYSNELSPILKIQEAASSGPSVSAATKEQAPSVSNGVSESDFEEVSRQLSAAQSALLESEKKLRSQLEETGRKEETIRKLESEVTRCTENLRVTENEMMQMQERLRQLSESANDRRMEQELRVQREVVRSLEEKLAKARDDEAAAKLEVREVLNKLAEEKEASRRQVMTIADQKREIETLRVKISDQSSKEDELTRKLKKALEDRKENGIFQESLSLAKQSEMEMEKRLEQTMKQVDQLRRELYQETKKKADAQAELTNVAKKLAGITSNERYLVEENNKLKRELQDYEVRLEVLKQENCSLEYRLSSSQEEQHRDQQCISLYQSEIKMAHEHAEDREKLLRNSVIELEKVADQYKSLVENERLARQIAETNVNEFDKEKTMLKEEVKQLVARHEKEIQAKDMQIAILSERESELELSRSMTHLNEKAAEIEEAEAVIADLKRKLDLEKAHKRAVIVKLEEEMAKRVDKKGGKHVTKADLLKKDREIIHHQQEIRRLGIQLDEVYSDKVRMMTDMTRELEEEQRDNDALRMEVKELKEELDEMKRRRDGAIDETRSVDSRDSIPHAIRNLPHAGWVSMKPEKRSAGSRKMKWVNYYAVLNAVAFQLFPDEKPHSAAVMSIDTRQLCHVRLVTAADVRVADAEQIRRIFHIMFDDRDSGSTSRNASTNDLSVTSASQKDESWKSHDFQELTFHMSTYCDICNKKLSDLVRPPPAYECKNCRLKIHKDHVNTPQLSVCKYTGVVREWLLMALTKEECNQWAQSRWMYTGGEDRSCRVYEMRVNQLVCQRVFDNLGPVTSVVIHGNQVELFVADQAGQVYIWDLRRDGHVQLPMPPLSYQEFVTNLAIHPSADLLAGVTNRGYLIVWDLSNGSDEWAQKLNYVERNTETVAKLHLDDTGKRLIHKSYGLSCRYSPDGRTLITTGADNVIYILDSHDSSLKSTIDAGCDWNWNSAFTCDSRLIFTGGSDSRVKLWDLDSGQMVMKYDGHTKAITAL</sequence>
<dbReference type="Gene3D" id="3.30.200.20">
    <property type="entry name" value="Phosphorylase Kinase, domain 1"/>
    <property type="match status" value="1"/>
</dbReference>
<keyword evidence="8" id="KW-0723">Serine/threonine-protein kinase</keyword>
<dbReference type="InterPro" id="IPR001680">
    <property type="entry name" value="WD40_rpt"/>
</dbReference>
<keyword evidence="23" id="KW-0206">Cytoskeleton</keyword>
<evidence type="ECO:0000256" key="7">
    <source>
        <dbReference type="ARBA" id="ARBA00022490"/>
    </source>
</evidence>
<keyword evidence="9" id="KW-0597">Phosphoprotein</keyword>
<dbReference type="Gene3D" id="3.30.60.20">
    <property type="match status" value="1"/>
</dbReference>
<dbReference type="GO" id="GO:0031267">
    <property type="term" value="F:small GTPase binding"/>
    <property type="evidence" value="ECO:0007669"/>
    <property type="project" value="InterPro"/>
</dbReference>
<keyword evidence="22 30" id="KW-0175">Coiled coil</keyword>
<feature type="compositionally biased region" description="Polar residues" evidence="33">
    <location>
        <begin position="599"/>
        <end position="615"/>
    </location>
</feature>
<dbReference type="InterPro" id="IPR000961">
    <property type="entry name" value="AGC-kinase_C"/>
</dbReference>
<evidence type="ECO:0000256" key="17">
    <source>
        <dbReference type="ARBA" id="ARBA00022782"/>
    </source>
</evidence>
<dbReference type="GO" id="GO:1901888">
    <property type="term" value="P:regulation of cell junction assembly"/>
    <property type="evidence" value="ECO:0007669"/>
    <property type="project" value="TreeGrafter"/>
</dbReference>
<evidence type="ECO:0000256" key="15">
    <source>
        <dbReference type="ARBA" id="ARBA00022771"/>
    </source>
</evidence>
<dbReference type="SMART" id="SM00320">
    <property type="entry name" value="WD40"/>
    <property type="match status" value="5"/>
</dbReference>
<evidence type="ECO:0000256" key="31">
    <source>
        <dbReference type="PROSITE-ProRule" id="PRU10141"/>
    </source>
</evidence>
<evidence type="ECO:0000313" key="38">
    <source>
        <dbReference type="EMBL" id="KAK5969415.1"/>
    </source>
</evidence>
<keyword evidence="19 31" id="KW-0067">ATP-binding</keyword>
<evidence type="ECO:0000256" key="30">
    <source>
        <dbReference type="PROSITE-ProRule" id="PRU01206"/>
    </source>
</evidence>
<evidence type="ECO:0000256" key="29">
    <source>
        <dbReference type="PROSITE-ProRule" id="PRU00221"/>
    </source>
</evidence>
<dbReference type="SMART" id="SM00133">
    <property type="entry name" value="S_TK_X"/>
    <property type="match status" value="1"/>
</dbReference>
<dbReference type="PANTHER" id="PTHR22988">
    <property type="entry name" value="MYOTONIC DYSTROPHY S/T KINASE-RELATED"/>
    <property type="match status" value="1"/>
</dbReference>
<feature type="domain" description="Protein kinase" evidence="34">
    <location>
        <begin position="258"/>
        <end position="519"/>
    </location>
</feature>
<dbReference type="GO" id="GO:0005524">
    <property type="term" value="F:ATP binding"/>
    <property type="evidence" value="ECO:0007669"/>
    <property type="project" value="UniProtKB-UniRule"/>
</dbReference>
<evidence type="ECO:0000259" key="36">
    <source>
        <dbReference type="PROSITE" id="PS51285"/>
    </source>
</evidence>
<feature type="region of interest" description="Disordered" evidence="33">
    <location>
        <begin position="599"/>
        <end position="622"/>
    </location>
</feature>
<evidence type="ECO:0000256" key="13">
    <source>
        <dbReference type="ARBA" id="ARBA00022737"/>
    </source>
</evidence>
<dbReference type="CDD" id="cd20813">
    <property type="entry name" value="C1_ROCK"/>
    <property type="match status" value="1"/>
</dbReference>
<keyword evidence="7" id="KW-0963">Cytoplasm</keyword>
<comment type="subcellular location">
    <subcellularLocation>
        <location evidence="4">Cleavage furrow</location>
    </subcellularLocation>
    <subcellularLocation>
        <location evidence="2">Cytoplasm</location>
        <location evidence="2">Cytoskeleton</location>
    </subcellularLocation>
    <subcellularLocation>
        <location evidence="3">Cytoplasmic vesicle</location>
        <location evidence="3">Autophagosome</location>
    </subcellularLocation>
</comment>
<keyword evidence="20" id="KW-0460">Magnesium</keyword>
<dbReference type="SMART" id="SM00109">
    <property type="entry name" value="C1"/>
    <property type="match status" value="1"/>
</dbReference>
<feature type="coiled-coil region" evidence="32">
    <location>
        <begin position="1089"/>
        <end position="1130"/>
    </location>
</feature>
<dbReference type="Pfam" id="PF00130">
    <property type="entry name" value="C1_1"/>
    <property type="match status" value="1"/>
</dbReference>
<dbReference type="GO" id="GO:0000281">
    <property type="term" value="P:mitotic cytokinesis"/>
    <property type="evidence" value="ECO:0007669"/>
    <property type="project" value="TreeGrafter"/>
</dbReference>
<evidence type="ECO:0000256" key="20">
    <source>
        <dbReference type="ARBA" id="ARBA00022842"/>
    </source>
</evidence>
<keyword evidence="12" id="KW-0479">Metal-binding</keyword>
<keyword evidence="39" id="KW-1185">Reference proteome</keyword>
<keyword evidence="21" id="KW-0896">Oogenesis</keyword>
<dbReference type="InterPro" id="IPR019775">
    <property type="entry name" value="WD40_repeat_CS"/>
</dbReference>
<evidence type="ECO:0000256" key="1">
    <source>
        <dbReference type="ARBA" id="ARBA00001946"/>
    </source>
</evidence>
<keyword evidence="11" id="KW-0808">Transferase</keyword>
<dbReference type="Proteomes" id="UP001331761">
    <property type="component" value="Unassembled WGS sequence"/>
</dbReference>
<evidence type="ECO:0000256" key="24">
    <source>
        <dbReference type="ARBA" id="ARBA00053856"/>
    </source>
</evidence>
<dbReference type="SMART" id="SM00220">
    <property type="entry name" value="S_TKc"/>
    <property type="match status" value="1"/>
</dbReference>
<evidence type="ECO:0000256" key="19">
    <source>
        <dbReference type="ARBA" id="ARBA00022840"/>
    </source>
</evidence>
<name>A0AAN8FH68_TRICO</name>
<evidence type="ECO:0000256" key="23">
    <source>
        <dbReference type="ARBA" id="ARBA00023212"/>
    </source>
</evidence>
<evidence type="ECO:0000259" key="34">
    <source>
        <dbReference type="PROSITE" id="PS50011"/>
    </source>
</evidence>
<evidence type="ECO:0000256" key="33">
    <source>
        <dbReference type="SAM" id="MobiDB-lite"/>
    </source>
</evidence>
<dbReference type="InterPro" id="IPR000719">
    <property type="entry name" value="Prot_kinase_dom"/>
</dbReference>
<dbReference type="PROSITE" id="PS00678">
    <property type="entry name" value="WD_REPEATS_1"/>
    <property type="match status" value="1"/>
</dbReference>
<dbReference type="InterPro" id="IPR015008">
    <property type="entry name" value="ROCK_Rho-bd_dom"/>
</dbReference>
<dbReference type="GO" id="GO:0007266">
    <property type="term" value="P:Rho protein signal transduction"/>
    <property type="evidence" value="ECO:0007669"/>
    <property type="project" value="UniProtKB-UniRule"/>
</dbReference>
<evidence type="ECO:0000256" key="10">
    <source>
        <dbReference type="ARBA" id="ARBA00022574"/>
    </source>
</evidence>
<reference evidence="38 39" key="1">
    <citation type="submission" date="2019-10" db="EMBL/GenBank/DDBJ databases">
        <title>Assembly and Annotation for the nematode Trichostrongylus colubriformis.</title>
        <authorList>
            <person name="Martin J."/>
        </authorList>
    </citation>
    <scope>NUCLEOTIDE SEQUENCE [LARGE SCALE GENOMIC DNA]</scope>
    <source>
        <strain evidence="38">G859</strain>
        <tissue evidence="38">Whole worm</tissue>
    </source>
</reference>
<dbReference type="PROSITE" id="PS50082">
    <property type="entry name" value="WD_REPEATS_2"/>
    <property type="match status" value="1"/>
</dbReference>
<evidence type="ECO:0000256" key="6">
    <source>
        <dbReference type="ARBA" id="ARBA00012513"/>
    </source>
</evidence>
<dbReference type="FunFam" id="1.10.510.10:FF:000047">
    <property type="entry name" value="Rho-associated protein kinase 1"/>
    <property type="match status" value="1"/>
</dbReference>
<keyword evidence="18" id="KW-0862">Zinc</keyword>
<keyword evidence="10 29" id="KW-0853">WD repeat</keyword>
<dbReference type="Gene3D" id="2.130.10.10">
    <property type="entry name" value="YVTN repeat-like/Quinoprotein amine dehydrogenase"/>
    <property type="match status" value="1"/>
</dbReference>
<evidence type="ECO:0000256" key="14">
    <source>
        <dbReference type="ARBA" id="ARBA00022741"/>
    </source>
</evidence>
<dbReference type="SUPFAM" id="SSF57889">
    <property type="entry name" value="Cysteine-rich domain"/>
    <property type="match status" value="1"/>
</dbReference>
<evidence type="ECO:0000256" key="3">
    <source>
        <dbReference type="ARBA" id="ARBA00004419"/>
    </source>
</evidence>
<gene>
    <name evidence="38" type="ORF">GCK32_001399</name>
</gene>
<evidence type="ECO:0000256" key="28">
    <source>
        <dbReference type="ARBA" id="ARBA00082807"/>
    </source>
</evidence>
<evidence type="ECO:0000256" key="5">
    <source>
        <dbReference type="ARBA" id="ARBA00009903"/>
    </source>
</evidence>
<feature type="domain" description="RhoBD" evidence="37">
    <location>
        <begin position="982"/>
        <end position="1045"/>
    </location>
</feature>
<accession>A0AAN8FH68</accession>
<evidence type="ECO:0000256" key="27">
    <source>
        <dbReference type="ARBA" id="ARBA00079005"/>
    </source>
</evidence>
<feature type="domain" description="AGC-kinase C-terminal" evidence="36">
    <location>
        <begin position="520"/>
        <end position="589"/>
    </location>
</feature>
<proteinExistence type="inferred from homology"/>
<keyword evidence="15" id="KW-0863">Zinc-finger</keyword>
<evidence type="ECO:0000256" key="4">
    <source>
        <dbReference type="ARBA" id="ARBA00004626"/>
    </source>
</evidence>
<protein>
    <recommendedName>
        <fullName evidence="26">Rho-associated protein kinase let-502</fullName>
        <ecNumber evidence="6">2.7.11.1</ecNumber>
    </recommendedName>
    <alternativeName>
        <fullName evidence="27">Lethal protein 502</fullName>
    </alternativeName>
    <alternativeName>
        <fullName evidence="28">Rho-binding kinase let-502</fullName>
    </alternativeName>
</protein>
<evidence type="ECO:0000256" key="18">
    <source>
        <dbReference type="ARBA" id="ARBA00022833"/>
    </source>
</evidence>
<feature type="repeat" description="WD" evidence="29">
    <location>
        <begin position="1528"/>
        <end position="1558"/>
    </location>
</feature>
<dbReference type="GO" id="GO:0005856">
    <property type="term" value="C:cytoskeleton"/>
    <property type="evidence" value="ECO:0007669"/>
    <property type="project" value="UniProtKB-SubCell"/>
</dbReference>
<dbReference type="GO" id="GO:0072518">
    <property type="term" value="F:Rho-dependent protein serine/threonine kinase activity"/>
    <property type="evidence" value="ECO:0007669"/>
    <property type="project" value="TreeGrafter"/>
</dbReference>
<evidence type="ECO:0000259" key="37">
    <source>
        <dbReference type="PROSITE" id="PS51859"/>
    </source>
</evidence>
<keyword evidence="13" id="KW-0677">Repeat</keyword>
<keyword evidence="14 31" id="KW-0547">Nucleotide-binding</keyword>
<dbReference type="Gene3D" id="2.30.29.30">
    <property type="entry name" value="Pleckstrin-homology domain (PH domain)/Phosphotyrosine-binding domain (PTB)"/>
    <property type="match status" value="1"/>
</dbReference>
<dbReference type="PROSITE" id="PS00107">
    <property type="entry name" value="PROTEIN_KINASE_ATP"/>
    <property type="match status" value="1"/>
</dbReference>
<comment type="cofactor">
    <cofactor evidence="1">
        <name>Mg(2+)</name>
        <dbReference type="ChEBI" id="CHEBI:18420"/>
    </cofactor>
</comment>
<dbReference type="PROSITE" id="PS51859">
    <property type="entry name" value="RHO_BD"/>
    <property type="match status" value="1"/>
</dbReference>
<dbReference type="Gene3D" id="1.10.510.10">
    <property type="entry name" value="Transferase(Phosphotransferase) domain 1"/>
    <property type="match status" value="1"/>
</dbReference>
<dbReference type="PANTHER" id="PTHR22988:SF73">
    <property type="entry name" value="RHO-ASSOCIATED PROTEIN KINASE"/>
    <property type="match status" value="1"/>
</dbReference>
<dbReference type="InterPro" id="IPR036322">
    <property type="entry name" value="WD40_repeat_dom_sf"/>
</dbReference>
<feature type="domain" description="Phorbol-ester/DAG-type" evidence="35">
    <location>
        <begin position="1260"/>
        <end position="1313"/>
    </location>
</feature>
<comment type="caution">
    <text evidence="38">The sequence shown here is derived from an EMBL/GenBank/DDBJ whole genome shotgun (WGS) entry which is preliminary data.</text>
</comment>
<dbReference type="PROSITE" id="PS51285">
    <property type="entry name" value="AGC_KINASE_CTER"/>
    <property type="match status" value="1"/>
</dbReference>
<evidence type="ECO:0000259" key="35">
    <source>
        <dbReference type="PROSITE" id="PS50081"/>
    </source>
</evidence>
<dbReference type="SUPFAM" id="SSF56112">
    <property type="entry name" value="Protein kinase-like (PK-like)"/>
    <property type="match status" value="1"/>
</dbReference>
<comment type="similarity">
    <text evidence="5">Belongs to the protein kinase superfamily. AGC Ser/Thr protein kinase family.</text>
</comment>
<dbReference type="GO" id="GO:0030866">
    <property type="term" value="P:cortical actin cytoskeleton organization"/>
    <property type="evidence" value="ECO:0007669"/>
    <property type="project" value="TreeGrafter"/>
</dbReference>
<dbReference type="GO" id="GO:0032154">
    <property type="term" value="C:cleavage furrow"/>
    <property type="evidence" value="ECO:0007669"/>
    <property type="project" value="UniProtKB-SubCell"/>
</dbReference>
<dbReference type="PROSITE" id="PS50081">
    <property type="entry name" value="ZF_DAG_PE_2"/>
    <property type="match status" value="1"/>
</dbReference>
<evidence type="ECO:0000256" key="2">
    <source>
        <dbReference type="ARBA" id="ARBA00004245"/>
    </source>
</evidence>
<comment type="function">
    <text evidence="24">Negatively regulates mel-11 to relieve the inhibition of mlc-4, allowing contraction of the circumferentially oriented microfilaments in epidermal cells and thereby regulating myosin II contractility during spermathecal contraction, cleavage furrow contraction in early embryos, and embryonic elongation and morphogenesis. Required for P-cell migration. May also play a role in oocyte cellularization.</text>
</comment>
<feature type="binding site" evidence="31">
    <location>
        <position position="287"/>
    </location>
    <ligand>
        <name>ATP</name>
        <dbReference type="ChEBI" id="CHEBI:30616"/>
    </ligand>
</feature>
<dbReference type="EMBL" id="WIXE01020174">
    <property type="protein sequence ID" value="KAK5969415.1"/>
    <property type="molecule type" value="Genomic_DNA"/>
</dbReference>
<dbReference type="EC" id="2.7.11.1" evidence="6"/>
<evidence type="ECO:0000256" key="8">
    <source>
        <dbReference type="ARBA" id="ARBA00022527"/>
    </source>
</evidence>
<comment type="subunit">
    <text evidence="25">Interacts with rho-1.</text>
</comment>
<dbReference type="GO" id="GO:0031032">
    <property type="term" value="P:actomyosin structure organization"/>
    <property type="evidence" value="ECO:0007669"/>
    <property type="project" value="TreeGrafter"/>
</dbReference>
<dbReference type="InterPro" id="IPR011993">
    <property type="entry name" value="PH-like_dom_sf"/>
</dbReference>
<dbReference type="InterPro" id="IPR011009">
    <property type="entry name" value="Kinase-like_dom_sf"/>
</dbReference>
<evidence type="ECO:0000256" key="12">
    <source>
        <dbReference type="ARBA" id="ARBA00022723"/>
    </source>
</evidence>
<evidence type="ECO:0000256" key="11">
    <source>
        <dbReference type="ARBA" id="ARBA00022679"/>
    </source>
</evidence>
<evidence type="ECO:0000256" key="26">
    <source>
        <dbReference type="ARBA" id="ARBA00068946"/>
    </source>
</evidence>
<evidence type="ECO:0000256" key="9">
    <source>
        <dbReference type="ARBA" id="ARBA00022553"/>
    </source>
</evidence>
<evidence type="ECO:0000256" key="32">
    <source>
        <dbReference type="SAM" id="Coils"/>
    </source>
</evidence>
<feature type="coiled-coil region" evidence="32">
    <location>
        <begin position="943"/>
        <end position="1039"/>
    </location>
</feature>
<evidence type="ECO:0000256" key="22">
    <source>
        <dbReference type="ARBA" id="ARBA00023054"/>
    </source>
</evidence>
<dbReference type="InterPro" id="IPR008271">
    <property type="entry name" value="Ser/Thr_kinase_AS"/>
</dbReference>
<keyword evidence="17" id="KW-0221">Differentiation</keyword>
<organism evidence="38 39">
    <name type="scientific">Trichostrongylus colubriformis</name>
    <name type="common">Black scour worm</name>
    <dbReference type="NCBI Taxonomy" id="6319"/>
    <lineage>
        <taxon>Eukaryota</taxon>
        <taxon>Metazoa</taxon>
        <taxon>Ecdysozoa</taxon>
        <taxon>Nematoda</taxon>
        <taxon>Chromadorea</taxon>
        <taxon>Rhabditida</taxon>
        <taxon>Rhabditina</taxon>
        <taxon>Rhabditomorpha</taxon>
        <taxon>Strongyloidea</taxon>
        <taxon>Trichostrongylidae</taxon>
        <taxon>Trichostrongylus</taxon>
    </lineage>
</organism>
<dbReference type="FunFam" id="3.30.200.20:FF:000072">
    <property type="entry name" value="Rho-associated protein kinase 2"/>
    <property type="match status" value="1"/>
</dbReference>
<dbReference type="InterPro" id="IPR015943">
    <property type="entry name" value="WD40/YVTN_repeat-like_dom_sf"/>
</dbReference>
<keyword evidence="16 38" id="KW-0418">Kinase</keyword>
<dbReference type="InterPro" id="IPR046349">
    <property type="entry name" value="C1-like_sf"/>
</dbReference>
<evidence type="ECO:0000256" key="25">
    <source>
        <dbReference type="ARBA" id="ARBA00065158"/>
    </source>
</evidence>
<dbReference type="InterPro" id="IPR002219">
    <property type="entry name" value="PKC_DAG/PE"/>
</dbReference>